<dbReference type="Pfam" id="PF24570">
    <property type="entry name" value="BACK_BPM_SPOP"/>
    <property type="match status" value="1"/>
</dbReference>
<dbReference type="SMART" id="SM00225">
    <property type="entry name" value="BTB"/>
    <property type="match status" value="1"/>
</dbReference>
<dbReference type="EMBL" id="JACEFO010002617">
    <property type="protein sequence ID" value="KAF8653760.1"/>
    <property type="molecule type" value="Genomic_DNA"/>
</dbReference>
<keyword evidence="5" id="KW-1185">Reference proteome</keyword>
<feature type="domain" description="BTB" evidence="3">
    <location>
        <begin position="31"/>
        <end position="103"/>
    </location>
</feature>
<dbReference type="InterPro" id="IPR056423">
    <property type="entry name" value="BACK_BPM_SPOP"/>
</dbReference>
<comment type="pathway">
    <text evidence="1">Protein modification; protein ubiquitination.</text>
</comment>
<dbReference type="AlphaFoldDB" id="A0A835A3R2"/>
<comment type="caution">
    <text evidence="4">The sequence shown here is derived from an EMBL/GenBank/DDBJ whole genome shotgun (WGS) entry which is preliminary data.</text>
</comment>
<dbReference type="InterPro" id="IPR045005">
    <property type="entry name" value="BPM1-6"/>
</dbReference>
<proteinExistence type="inferred from homology"/>
<dbReference type="PANTHER" id="PTHR26379:SF187">
    <property type="entry name" value="OS07G0655300 PROTEIN"/>
    <property type="match status" value="1"/>
</dbReference>
<comment type="similarity">
    <text evidence="2">Belongs to the Tdpoz family.</text>
</comment>
<dbReference type="Proteomes" id="UP000636709">
    <property type="component" value="Unassembled WGS sequence"/>
</dbReference>
<dbReference type="PANTHER" id="PTHR26379">
    <property type="entry name" value="BTB/POZ AND MATH DOMAIN-CONTAINING PROTEIN 1"/>
    <property type="match status" value="1"/>
</dbReference>
<dbReference type="OrthoDB" id="546239at2759"/>
<accession>A0A835A3R2</accession>
<evidence type="ECO:0000313" key="4">
    <source>
        <dbReference type="EMBL" id="KAF8653760.1"/>
    </source>
</evidence>
<sequence>MESGSFELKNPGVEAVAGDFLRQCSLGDGADDIFFLVGGYKFHVHQRAVLAAASRTLKGLLLSTATSAAHQTDEIMIRVHGVEPETFEAVLRFVYGGTLPGDGEIEMLRSLVAAADTFGMERLKLACLDKLSESVSVETVVATLGFAETHSCPELRKKCIDFFMEEENLCKAAVSEGYVQLMLRFPSVADELRERLFFVPRLESSPFEEFGF</sequence>
<dbReference type="Gene3D" id="1.25.40.420">
    <property type="match status" value="1"/>
</dbReference>
<gene>
    <name evidence="4" type="ORF">HU200_061876</name>
</gene>
<dbReference type="Gene3D" id="3.30.710.10">
    <property type="entry name" value="Potassium Channel Kv1.1, Chain A"/>
    <property type="match status" value="1"/>
</dbReference>
<evidence type="ECO:0000256" key="2">
    <source>
        <dbReference type="ARBA" id="ARBA00010846"/>
    </source>
</evidence>
<organism evidence="4 5">
    <name type="scientific">Digitaria exilis</name>
    <dbReference type="NCBI Taxonomy" id="1010633"/>
    <lineage>
        <taxon>Eukaryota</taxon>
        <taxon>Viridiplantae</taxon>
        <taxon>Streptophyta</taxon>
        <taxon>Embryophyta</taxon>
        <taxon>Tracheophyta</taxon>
        <taxon>Spermatophyta</taxon>
        <taxon>Magnoliopsida</taxon>
        <taxon>Liliopsida</taxon>
        <taxon>Poales</taxon>
        <taxon>Poaceae</taxon>
        <taxon>PACMAD clade</taxon>
        <taxon>Panicoideae</taxon>
        <taxon>Panicodae</taxon>
        <taxon>Paniceae</taxon>
        <taxon>Anthephorinae</taxon>
        <taxon>Digitaria</taxon>
    </lineage>
</organism>
<protein>
    <recommendedName>
        <fullName evidence="3">BTB domain-containing protein</fullName>
    </recommendedName>
</protein>
<name>A0A835A3R2_9POAL</name>
<evidence type="ECO:0000259" key="3">
    <source>
        <dbReference type="PROSITE" id="PS50097"/>
    </source>
</evidence>
<evidence type="ECO:0000313" key="5">
    <source>
        <dbReference type="Proteomes" id="UP000636709"/>
    </source>
</evidence>
<dbReference type="Pfam" id="PF00651">
    <property type="entry name" value="BTB"/>
    <property type="match status" value="1"/>
</dbReference>
<reference evidence="4" key="1">
    <citation type="submission" date="2020-07" db="EMBL/GenBank/DDBJ databases">
        <title>Genome sequence and genetic diversity analysis of an under-domesticated orphan crop, white fonio (Digitaria exilis).</title>
        <authorList>
            <person name="Bennetzen J.L."/>
            <person name="Chen S."/>
            <person name="Ma X."/>
            <person name="Wang X."/>
            <person name="Yssel A.E.J."/>
            <person name="Chaluvadi S.R."/>
            <person name="Johnson M."/>
            <person name="Gangashetty P."/>
            <person name="Hamidou F."/>
            <person name="Sanogo M.D."/>
            <person name="Zwaenepoel A."/>
            <person name="Wallace J."/>
            <person name="Van De Peer Y."/>
            <person name="Van Deynze A."/>
        </authorList>
    </citation>
    <scope>NUCLEOTIDE SEQUENCE</scope>
    <source>
        <tissue evidence="4">Leaves</tissue>
    </source>
</reference>
<dbReference type="SUPFAM" id="SSF54695">
    <property type="entry name" value="POZ domain"/>
    <property type="match status" value="1"/>
</dbReference>
<dbReference type="PROSITE" id="PS50097">
    <property type="entry name" value="BTB"/>
    <property type="match status" value="1"/>
</dbReference>
<dbReference type="GO" id="GO:0016567">
    <property type="term" value="P:protein ubiquitination"/>
    <property type="evidence" value="ECO:0007669"/>
    <property type="project" value="InterPro"/>
</dbReference>
<dbReference type="InterPro" id="IPR011333">
    <property type="entry name" value="SKP1/BTB/POZ_sf"/>
</dbReference>
<evidence type="ECO:0000256" key="1">
    <source>
        <dbReference type="ARBA" id="ARBA00004906"/>
    </source>
</evidence>
<dbReference type="InterPro" id="IPR000210">
    <property type="entry name" value="BTB/POZ_dom"/>
</dbReference>